<feature type="compositionally biased region" description="Polar residues" evidence="1">
    <location>
        <begin position="79"/>
        <end position="95"/>
    </location>
</feature>
<comment type="caution">
    <text evidence="3">The sequence shown here is derived from an EMBL/GenBank/DDBJ whole genome shotgun (WGS) entry which is preliminary data.</text>
</comment>
<sequence length="431" mass="48146">MAHRGAGKNNNKRTATPPSYDTVKKGRTQTYSPPSLRINTVQNAKTKATQNTNKNQAANAMQKTSTQSSKSSPPKHQNKATTENNTNDKQSLPTTSEDEDEDDDINSTHSTSSQPHKINPKIPPIMLKGADWRKVAGKLMTTIPENSLEAKLFGPESIKIQCHDIELFRIVQKYLTTTGTAFHTFSLPEEKTLKIVIKGLLREISETEVLNELVQLGFTATNVRQFGKNDQKLPIHMVVLKNSPENKGIFNLRSMFYMAVKIERYKSNTPARYYNCQKFGYSSVHFGSAPRCVKCAGNHKAKDCIKPSDEKPKCTNCEGEHTANYRKCPAFSQEKEIRRPSNRNIIGQYTLSNLPSSTQTTQLNVNTPNLINSNMSYAGRTKPRDNEIIKPILDQLENLVAVITSGDTEVQTIISTIVALLPLLLNLLNQL</sequence>
<proteinExistence type="predicted"/>
<organism evidence="3 4">
    <name type="scientific">Macrosiphum euphorbiae</name>
    <name type="common">potato aphid</name>
    <dbReference type="NCBI Taxonomy" id="13131"/>
    <lineage>
        <taxon>Eukaryota</taxon>
        <taxon>Metazoa</taxon>
        <taxon>Ecdysozoa</taxon>
        <taxon>Arthropoda</taxon>
        <taxon>Hexapoda</taxon>
        <taxon>Insecta</taxon>
        <taxon>Pterygota</taxon>
        <taxon>Neoptera</taxon>
        <taxon>Paraneoptera</taxon>
        <taxon>Hemiptera</taxon>
        <taxon>Sternorrhyncha</taxon>
        <taxon>Aphidomorpha</taxon>
        <taxon>Aphidoidea</taxon>
        <taxon>Aphididae</taxon>
        <taxon>Macrosiphini</taxon>
        <taxon>Macrosiphum</taxon>
    </lineage>
</organism>
<accession>A0AAV0X5T3</accession>
<feature type="compositionally biased region" description="Polar residues" evidence="1">
    <location>
        <begin position="28"/>
        <end position="41"/>
    </location>
</feature>
<dbReference type="Proteomes" id="UP001160148">
    <property type="component" value="Unassembled WGS sequence"/>
</dbReference>
<feature type="domain" description="Pre-C2HC" evidence="2">
    <location>
        <begin position="206"/>
        <end position="271"/>
    </location>
</feature>
<feature type="compositionally biased region" description="Polar residues" evidence="1">
    <location>
        <begin position="8"/>
        <end position="19"/>
    </location>
</feature>
<evidence type="ECO:0000259" key="2">
    <source>
        <dbReference type="SMART" id="SM00596"/>
    </source>
</evidence>
<dbReference type="Pfam" id="PF07530">
    <property type="entry name" value="PRE_C2HC"/>
    <property type="match status" value="1"/>
</dbReference>
<evidence type="ECO:0000313" key="3">
    <source>
        <dbReference type="EMBL" id="CAI6363391.1"/>
    </source>
</evidence>
<feature type="compositionally biased region" description="Low complexity" evidence="1">
    <location>
        <begin position="42"/>
        <end position="75"/>
    </location>
</feature>
<dbReference type="SMART" id="SM00596">
    <property type="entry name" value="PRE_C2HC"/>
    <property type="match status" value="1"/>
</dbReference>
<feature type="compositionally biased region" description="Polar residues" evidence="1">
    <location>
        <begin position="107"/>
        <end position="116"/>
    </location>
</feature>
<dbReference type="AlphaFoldDB" id="A0AAV0X5T3"/>
<keyword evidence="4" id="KW-1185">Reference proteome</keyword>
<dbReference type="EMBL" id="CARXXK010000003">
    <property type="protein sequence ID" value="CAI6363391.1"/>
    <property type="molecule type" value="Genomic_DNA"/>
</dbReference>
<dbReference type="InterPro" id="IPR006579">
    <property type="entry name" value="Pre_C2HC_dom"/>
</dbReference>
<feature type="region of interest" description="Disordered" evidence="1">
    <location>
        <begin position="1"/>
        <end position="124"/>
    </location>
</feature>
<reference evidence="3 4" key="1">
    <citation type="submission" date="2023-01" db="EMBL/GenBank/DDBJ databases">
        <authorList>
            <person name="Whitehead M."/>
        </authorList>
    </citation>
    <scope>NUCLEOTIDE SEQUENCE [LARGE SCALE GENOMIC DNA]</scope>
</reference>
<feature type="compositionally biased region" description="Acidic residues" evidence="1">
    <location>
        <begin position="96"/>
        <end position="105"/>
    </location>
</feature>
<protein>
    <recommendedName>
        <fullName evidence="2">Pre-C2HC domain-containing protein</fullName>
    </recommendedName>
</protein>
<dbReference type="PANTHER" id="PTHR33273">
    <property type="entry name" value="DOMAIN-CONTAINING PROTEIN, PUTATIVE-RELATED"/>
    <property type="match status" value="1"/>
</dbReference>
<gene>
    <name evidence="3" type="ORF">MEUPH1_LOCUS18347</name>
</gene>
<dbReference type="PANTHER" id="PTHR33273:SF2">
    <property type="entry name" value="ENDONUCLEASE_EXONUCLEASE_PHOSPHATASE DOMAIN-CONTAINING PROTEIN"/>
    <property type="match status" value="1"/>
</dbReference>
<name>A0AAV0X5T3_9HEMI</name>
<evidence type="ECO:0000313" key="4">
    <source>
        <dbReference type="Proteomes" id="UP001160148"/>
    </source>
</evidence>
<evidence type="ECO:0000256" key="1">
    <source>
        <dbReference type="SAM" id="MobiDB-lite"/>
    </source>
</evidence>